<keyword evidence="5" id="KW-0539">Nucleus</keyword>
<evidence type="ECO:0000259" key="8">
    <source>
        <dbReference type="PROSITE" id="PS50157"/>
    </source>
</evidence>
<dbReference type="PROSITE" id="PS50808">
    <property type="entry name" value="ZF_BED"/>
    <property type="match status" value="1"/>
</dbReference>
<gene>
    <name evidence="10" type="ORF">BN9_127480</name>
</gene>
<evidence type="ECO:0008006" key="12">
    <source>
        <dbReference type="Google" id="ProtNLM"/>
    </source>
</evidence>
<dbReference type="EMBL" id="CAIX01000946">
    <property type="protein sequence ID" value="CCI50659.1"/>
    <property type="molecule type" value="Genomic_DNA"/>
</dbReference>
<evidence type="ECO:0000256" key="5">
    <source>
        <dbReference type="ARBA" id="ARBA00023242"/>
    </source>
</evidence>
<dbReference type="GO" id="GO:0005634">
    <property type="term" value="C:nucleus"/>
    <property type="evidence" value="ECO:0007669"/>
    <property type="project" value="UniProtKB-SubCell"/>
</dbReference>
<dbReference type="SUPFAM" id="SSF48647">
    <property type="entry name" value="Fungal elicitin"/>
    <property type="match status" value="1"/>
</dbReference>
<evidence type="ECO:0000313" key="11">
    <source>
        <dbReference type="Proteomes" id="UP000053237"/>
    </source>
</evidence>
<keyword evidence="4" id="KW-0862">Zinc</keyword>
<dbReference type="OrthoDB" id="1306014at2759"/>
<dbReference type="AlphaFoldDB" id="A0A024GUK8"/>
<sequence>MGKKKRRDDGTFGANGGGFSIGDTKKRRIYCYYCDRNFDDEKVLIQHQKARHFKCHTCHKKLSTAGGMVVHVMQVHKIPITTVPNAKPGRDSIDVEVYGMEGVPGEQRASTLDMAAKKARPNIGMSIPFPMNIPPRPPMGVFIPGRPPPHLQHIAGLAPGMYPPPPNILGPPGSLSCYTQPQSLSTTQHPSESSVPLTSHPWPSQTLNPSSEAANDSHPSAAFSQQDVMEGVNIDVGSASTDARFERGMVYKDLGICMEERRAQRPRYNYSSELQDFKMLRFILTLTPFLQNAMTQSICNFPLETQVAASRASFCQQSSGYDILHPRLYPDQNQLSVICTECADVLHTLTINAPHCILTPPQTLRQVYTMIWQACIEVVSGSIVLPPLRPYQSMYQQQNEPVDEPFPGTSKGSLYPTSISGLQERPPQFLLKQAPYPFGSSVSQWSRNGPEYGLNRPIRQPSQEPPYYNPLQPSVPPVNMPMFDPSAPPRHFLPRQSPPLYDIEHPQVMNPNGISMGSTSSISQSIPFSRPDEPVRTPLQTFTNTAPSYYPPGSSISQFPNILQSASSRPPIPPVLPTPDAYPRFPNVGAPPGFTGPTLASSPPITGSAFNSVPFGAQRSGSMLQFTGPSVQPSPKSFIAPQMMNGLQIPTMHGPLAPPTIPVSPVVAPRVAAMGSKNTMISQYPIAPPAPQTALPPPPISPSKSMSSIAQFPPGISPRQGSISQSIQPPRFDPTLMPSIKPTVSTIIQQSPLPFSQLSSNRTAAMPKSDDLRYGNNVASGRVPTSSIRATTPASEFKEPSSDEDDDDITTTSTRDNSGYNSPFVRYHSTGKNMTSNGAPYSFSSVSGLCTTLLALVISTSIL</sequence>
<proteinExistence type="predicted"/>
<dbReference type="SMART" id="SM00355">
    <property type="entry name" value="ZnF_C2H2"/>
    <property type="match status" value="2"/>
</dbReference>
<feature type="compositionally biased region" description="Polar residues" evidence="7">
    <location>
        <begin position="176"/>
        <end position="221"/>
    </location>
</feature>
<dbReference type="PROSITE" id="PS50157">
    <property type="entry name" value="ZINC_FINGER_C2H2_2"/>
    <property type="match status" value="1"/>
</dbReference>
<evidence type="ECO:0000256" key="3">
    <source>
        <dbReference type="ARBA" id="ARBA00022771"/>
    </source>
</evidence>
<dbReference type="PANTHER" id="PTHR23215">
    <property type="entry name" value="ZINC FINGER PROTEIN 207"/>
    <property type="match status" value="1"/>
</dbReference>
<dbReference type="CDD" id="cd20908">
    <property type="entry name" value="SUF4-like"/>
    <property type="match status" value="1"/>
</dbReference>
<dbReference type="GO" id="GO:0003677">
    <property type="term" value="F:DNA binding"/>
    <property type="evidence" value="ECO:0007669"/>
    <property type="project" value="InterPro"/>
</dbReference>
<feature type="domain" description="C2H2-type" evidence="8">
    <location>
        <begin position="29"/>
        <end position="61"/>
    </location>
</feature>
<dbReference type="Proteomes" id="UP000053237">
    <property type="component" value="Unassembled WGS sequence"/>
</dbReference>
<reference evidence="10 11" key="1">
    <citation type="submission" date="2012-05" db="EMBL/GenBank/DDBJ databases">
        <title>Recombination and specialization in a pathogen metapopulation.</title>
        <authorList>
            <person name="Gardiner A."/>
            <person name="Kemen E."/>
            <person name="Schultz-Larsen T."/>
            <person name="MacLean D."/>
            <person name="Van Oosterhout C."/>
            <person name="Jones J.D.G."/>
        </authorList>
    </citation>
    <scope>NUCLEOTIDE SEQUENCE [LARGE SCALE GENOMIC DNA]</scope>
    <source>
        <strain evidence="10 11">Ac Nc2</strain>
    </source>
</reference>
<evidence type="ECO:0000256" key="4">
    <source>
        <dbReference type="ARBA" id="ARBA00022833"/>
    </source>
</evidence>
<keyword evidence="3 6" id="KW-0863">Zinc-finger</keyword>
<evidence type="ECO:0000256" key="7">
    <source>
        <dbReference type="SAM" id="MobiDB-lite"/>
    </source>
</evidence>
<name>A0A024GUK8_9STRA</name>
<comment type="subcellular location">
    <subcellularLocation>
        <location evidence="1">Nucleus</location>
    </subcellularLocation>
</comment>
<dbReference type="GO" id="GO:0008270">
    <property type="term" value="F:zinc ion binding"/>
    <property type="evidence" value="ECO:0007669"/>
    <property type="project" value="UniProtKB-KW"/>
</dbReference>
<feature type="region of interest" description="Disordered" evidence="7">
    <location>
        <begin position="755"/>
        <end position="822"/>
    </location>
</feature>
<feature type="compositionally biased region" description="Polar residues" evidence="7">
    <location>
        <begin position="777"/>
        <end position="794"/>
    </location>
</feature>
<dbReference type="InterPro" id="IPR013087">
    <property type="entry name" value="Znf_C2H2_type"/>
</dbReference>
<evidence type="ECO:0000256" key="6">
    <source>
        <dbReference type="PROSITE-ProRule" id="PRU00042"/>
    </source>
</evidence>
<keyword evidence="2" id="KW-0479">Metal-binding</keyword>
<dbReference type="InParanoid" id="A0A024GUK8"/>
<dbReference type="STRING" id="65357.A0A024GUK8"/>
<evidence type="ECO:0000313" key="10">
    <source>
        <dbReference type="EMBL" id="CCI50659.1"/>
    </source>
</evidence>
<dbReference type="InterPro" id="IPR036470">
    <property type="entry name" value="Elicitin_sf"/>
</dbReference>
<accession>A0A024GUK8</accession>
<dbReference type="PROSITE" id="PS00028">
    <property type="entry name" value="ZINC_FINGER_C2H2_1"/>
    <property type="match status" value="1"/>
</dbReference>
<evidence type="ECO:0000259" key="9">
    <source>
        <dbReference type="PROSITE" id="PS50808"/>
    </source>
</evidence>
<protein>
    <recommendedName>
        <fullName evidence="12">BED-type domain-containing protein</fullName>
    </recommendedName>
</protein>
<keyword evidence="11" id="KW-1185">Reference proteome</keyword>
<evidence type="ECO:0000256" key="2">
    <source>
        <dbReference type="ARBA" id="ARBA00022723"/>
    </source>
</evidence>
<evidence type="ECO:0000256" key="1">
    <source>
        <dbReference type="ARBA" id="ARBA00004123"/>
    </source>
</evidence>
<dbReference type="Gene3D" id="3.30.160.60">
    <property type="entry name" value="Classic Zinc Finger"/>
    <property type="match status" value="1"/>
</dbReference>
<dbReference type="PANTHER" id="PTHR23215:SF0">
    <property type="entry name" value="BUB3-INTERACTING AND GLEBS MOTIF-CONTAINING PROTEIN ZNF207"/>
    <property type="match status" value="1"/>
</dbReference>
<feature type="domain" description="BED-type" evidence="9">
    <location>
        <begin position="24"/>
        <end position="83"/>
    </location>
</feature>
<feature type="region of interest" description="Disordered" evidence="7">
    <location>
        <begin position="166"/>
        <end position="221"/>
    </location>
</feature>
<dbReference type="InterPro" id="IPR003656">
    <property type="entry name" value="Znf_BED"/>
</dbReference>
<dbReference type="GO" id="GO:0005576">
    <property type="term" value="C:extracellular region"/>
    <property type="evidence" value="ECO:0007669"/>
    <property type="project" value="InterPro"/>
</dbReference>
<comment type="caution">
    <text evidence="10">The sequence shown here is derived from an EMBL/GenBank/DDBJ whole genome shotgun (WGS) entry which is preliminary data.</text>
</comment>
<organism evidence="10 11">
    <name type="scientific">Albugo candida</name>
    <dbReference type="NCBI Taxonomy" id="65357"/>
    <lineage>
        <taxon>Eukaryota</taxon>
        <taxon>Sar</taxon>
        <taxon>Stramenopiles</taxon>
        <taxon>Oomycota</taxon>
        <taxon>Peronosporomycetes</taxon>
        <taxon>Albuginales</taxon>
        <taxon>Albuginaceae</taxon>
        <taxon>Albugo</taxon>
    </lineage>
</organism>